<proteinExistence type="inferred from homology"/>
<keyword evidence="1" id="KW-0560">Oxidoreductase</keyword>
<protein>
    <recommendedName>
        <fullName evidence="2">Fe2OG dioxygenase domain-containing protein</fullName>
    </recommendedName>
</protein>
<comment type="caution">
    <text evidence="3">The sequence shown here is derived from an EMBL/GenBank/DDBJ whole genome shotgun (WGS) entry which is preliminary data.</text>
</comment>
<evidence type="ECO:0000256" key="1">
    <source>
        <dbReference type="RuleBase" id="RU003682"/>
    </source>
</evidence>
<dbReference type="PANTHER" id="PTHR33099">
    <property type="entry name" value="FE2OG DIOXYGENASE DOMAIN-CONTAINING PROTEIN"/>
    <property type="match status" value="1"/>
</dbReference>
<dbReference type="AlphaFoldDB" id="A0A8H3IKB0"/>
<evidence type="ECO:0000313" key="3">
    <source>
        <dbReference type="EMBL" id="CAF9924025.1"/>
    </source>
</evidence>
<keyword evidence="1" id="KW-0479">Metal-binding</keyword>
<dbReference type="GO" id="GO:0016491">
    <property type="term" value="F:oxidoreductase activity"/>
    <property type="evidence" value="ECO:0007669"/>
    <property type="project" value="UniProtKB-KW"/>
</dbReference>
<dbReference type="GO" id="GO:0046872">
    <property type="term" value="F:metal ion binding"/>
    <property type="evidence" value="ECO:0007669"/>
    <property type="project" value="UniProtKB-KW"/>
</dbReference>
<dbReference type="PROSITE" id="PS51471">
    <property type="entry name" value="FE2OG_OXY"/>
    <property type="match status" value="1"/>
</dbReference>
<dbReference type="PANTHER" id="PTHR33099:SF7">
    <property type="entry name" value="MYND-TYPE DOMAIN-CONTAINING PROTEIN"/>
    <property type="match status" value="1"/>
</dbReference>
<evidence type="ECO:0000259" key="2">
    <source>
        <dbReference type="PROSITE" id="PS51471"/>
    </source>
</evidence>
<gene>
    <name evidence="3" type="ORF">IMSHALPRED_006062</name>
</gene>
<feature type="domain" description="Fe2OG dioxygenase" evidence="2">
    <location>
        <begin position="70"/>
        <end position="171"/>
    </location>
</feature>
<keyword evidence="1" id="KW-0408">Iron</keyword>
<dbReference type="EMBL" id="CAJPDT010000035">
    <property type="protein sequence ID" value="CAF9924025.1"/>
    <property type="molecule type" value="Genomic_DNA"/>
</dbReference>
<dbReference type="InterPro" id="IPR005123">
    <property type="entry name" value="Oxoglu/Fe-dep_dioxygenase_dom"/>
</dbReference>
<organism evidence="3 4">
    <name type="scientific">Imshaugia aleurites</name>
    <dbReference type="NCBI Taxonomy" id="172621"/>
    <lineage>
        <taxon>Eukaryota</taxon>
        <taxon>Fungi</taxon>
        <taxon>Dikarya</taxon>
        <taxon>Ascomycota</taxon>
        <taxon>Pezizomycotina</taxon>
        <taxon>Lecanoromycetes</taxon>
        <taxon>OSLEUM clade</taxon>
        <taxon>Lecanoromycetidae</taxon>
        <taxon>Lecanorales</taxon>
        <taxon>Lecanorineae</taxon>
        <taxon>Parmeliaceae</taxon>
        <taxon>Imshaugia</taxon>
    </lineage>
</organism>
<accession>A0A8H3IKB0</accession>
<dbReference type="Gene3D" id="2.60.120.620">
    <property type="entry name" value="q2cbj1_9rhob like domain"/>
    <property type="match status" value="1"/>
</dbReference>
<keyword evidence="4" id="KW-1185">Reference proteome</keyword>
<comment type="similarity">
    <text evidence="1">Belongs to the iron/ascorbate-dependent oxidoreductase family.</text>
</comment>
<sequence>MLGCLLHYCQPATFGVGGHDVLDEKYRKAAKLDTSQFSTDFHPHNCGILDSIQQILLPSTIRGGQGVGIGPQGIRAELYKLNIYSAPSGKFLSHVDTPRGVMQFGSLVVCLPCQHEGGVLRVKHRGEIVDFAWGYTSQQSLQWAAFYGDCEHEVLEVTKGHRVTLTYNLYYSSIGNPAQPVSKPHHLPLYDITSELLLQPQFMRQGGILGFFCHHQYAHSQESGRKSIPGAFKGVDLAIFSVFQAHGLRVGVHPIIENRSKNMGGLSARDLMHPIVSEGVDFVDDCLKGLAVDPNCLCSERYDGYHNGYNVEEGIDYYHNFPKDFPNGEQEEKTTIVGTNLHGPTFDECYEEESEEVSDHSMFLPILIVLC</sequence>
<dbReference type="OrthoDB" id="27483at2759"/>
<name>A0A8H3IKB0_9LECA</name>
<dbReference type="Proteomes" id="UP000664534">
    <property type="component" value="Unassembled WGS sequence"/>
</dbReference>
<reference evidence="3" key="1">
    <citation type="submission" date="2021-03" db="EMBL/GenBank/DDBJ databases">
        <authorList>
            <person name="Tagirdzhanova G."/>
        </authorList>
    </citation>
    <scope>NUCLEOTIDE SEQUENCE</scope>
</reference>
<evidence type="ECO:0000313" key="4">
    <source>
        <dbReference type="Proteomes" id="UP000664534"/>
    </source>
</evidence>